<protein>
    <submittedName>
        <fullName evidence="3">Helix-turn-helix protein</fullName>
    </submittedName>
</protein>
<dbReference type="SMART" id="SM00530">
    <property type="entry name" value="HTH_XRE"/>
    <property type="match status" value="1"/>
</dbReference>
<dbReference type="InterPro" id="IPR010982">
    <property type="entry name" value="Lambda_DNA-bd_dom_sf"/>
</dbReference>
<feature type="region of interest" description="Disordered" evidence="1">
    <location>
        <begin position="83"/>
        <end position="114"/>
    </location>
</feature>
<gene>
    <name evidence="3" type="ORF">C8N47_105174</name>
</gene>
<reference evidence="3 4" key="1">
    <citation type="submission" date="2018-04" db="EMBL/GenBank/DDBJ databases">
        <title>Genomic Encyclopedia of Archaeal and Bacterial Type Strains, Phase II (KMG-II): from individual species to whole genera.</title>
        <authorList>
            <person name="Goeker M."/>
        </authorList>
    </citation>
    <scope>NUCLEOTIDE SEQUENCE [LARGE SCALE GENOMIC DNA]</scope>
    <source>
        <strain evidence="3 4">DSM 28823</strain>
    </source>
</reference>
<dbReference type="Pfam" id="PF01381">
    <property type="entry name" value="HTH_3"/>
    <property type="match status" value="1"/>
</dbReference>
<evidence type="ECO:0000259" key="2">
    <source>
        <dbReference type="PROSITE" id="PS50943"/>
    </source>
</evidence>
<feature type="domain" description="HTH cro/C1-type" evidence="2">
    <location>
        <begin position="5"/>
        <end position="60"/>
    </location>
</feature>
<keyword evidence="4" id="KW-1185">Reference proteome</keyword>
<dbReference type="CDD" id="cd00093">
    <property type="entry name" value="HTH_XRE"/>
    <property type="match status" value="1"/>
</dbReference>
<dbReference type="RefSeq" id="WP_107821739.1">
    <property type="nucleotide sequence ID" value="NZ_OY782574.1"/>
</dbReference>
<dbReference type="OrthoDB" id="1034290at2"/>
<evidence type="ECO:0000313" key="4">
    <source>
        <dbReference type="Proteomes" id="UP000243525"/>
    </source>
</evidence>
<name>A0A2T5C3K4_9BACT</name>
<evidence type="ECO:0000256" key="1">
    <source>
        <dbReference type="SAM" id="MobiDB-lite"/>
    </source>
</evidence>
<dbReference type="GO" id="GO:0003677">
    <property type="term" value="F:DNA binding"/>
    <property type="evidence" value="ECO:0007669"/>
    <property type="project" value="InterPro"/>
</dbReference>
<dbReference type="EMBL" id="QAAD01000005">
    <property type="protein sequence ID" value="PTN09333.1"/>
    <property type="molecule type" value="Genomic_DNA"/>
</dbReference>
<dbReference type="SUPFAM" id="SSF47413">
    <property type="entry name" value="lambda repressor-like DNA-binding domains"/>
    <property type="match status" value="1"/>
</dbReference>
<organism evidence="3 4">
    <name type="scientific">Mangrovibacterium marinum</name>
    <dbReference type="NCBI Taxonomy" id="1639118"/>
    <lineage>
        <taxon>Bacteria</taxon>
        <taxon>Pseudomonadati</taxon>
        <taxon>Bacteroidota</taxon>
        <taxon>Bacteroidia</taxon>
        <taxon>Marinilabiliales</taxon>
        <taxon>Prolixibacteraceae</taxon>
        <taxon>Mangrovibacterium</taxon>
    </lineage>
</organism>
<sequence length="148" mass="16530">MNNRIRQFMDSKGLSSSELADSIGVQRSNVTHVLQGRNKPGFLFISKLLETYPDVNAKWLITGQGEMLIGEPKKEVVDLFDTPAMEEQPPNVSANTPPTERHEPEQKISTSSETSDVLSTILASSGKSIERIVVFYNDQTFKQYLPSK</sequence>
<dbReference type="AlphaFoldDB" id="A0A2T5C3K4"/>
<evidence type="ECO:0000313" key="3">
    <source>
        <dbReference type="EMBL" id="PTN09333.1"/>
    </source>
</evidence>
<dbReference type="InterPro" id="IPR001387">
    <property type="entry name" value="Cro/C1-type_HTH"/>
</dbReference>
<dbReference type="Gene3D" id="1.10.260.40">
    <property type="entry name" value="lambda repressor-like DNA-binding domains"/>
    <property type="match status" value="1"/>
</dbReference>
<proteinExistence type="predicted"/>
<dbReference type="PROSITE" id="PS50943">
    <property type="entry name" value="HTH_CROC1"/>
    <property type="match status" value="1"/>
</dbReference>
<dbReference type="Proteomes" id="UP000243525">
    <property type="component" value="Unassembled WGS sequence"/>
</dbReference>
<comment type="caution">
    <text evidence="3">The sequence shown here is derived from an EMBL/GenBank/DDBJ whole genome shotgun (WGS) entry which is preliminary data.</text>
</comment>
<accession>A0A2T5C3K4</accession>